<comment type="caution">
    <text evidence="1">The sequence shown here is derived from an EMBL/GenBank/DDBJ whole genome shotgun (WGS) entry which is preliminary data.</text>
</comment>
<gene>
    <name evidence="1" type="ORF">SLEP1_g649</name>
</gene>
<evidence type="ECO:0000313" key="2">
    <source>
        <dbReference type="Proteomes" id="UP001054252"/>
    </source>
</evidence>
<organism evidence="1 2">
    <name type="scientific">Rubroshorea leprosula</name>
    <dbReference type="NCBI Taxonomy" id="152421"/>
    <lineage>
        <taxon>Eukaryota</taxon>
        <taxon>Viridiplantae</taxon>
        <taxon>Streptophyta</taxon>
        <taxon>Embryophyta</taxon>
        <taxon>Tracheophyta</taxon>
        <taxon>Spermatophyta</taxon>
        <taxon>Magnoliopsida</taxon>
        <taxon>eudicotyledons</taxon>
        <taxon>Gunneridae</taxon>
        <taxon>Pentapetalae</taxon>
        <taxon>rosids</taxon>
        <taxon>malvids</taxon>
        <taxon>Malvales</taxon>
        <taxon>Dipterocarpaceae</taxon>
        <taxon>Rubroshorea</taxon>
    </lineage>
</organism>
<proteinExistence type="predicted"/>
<protein>
    <submittedName>
        <fullName evidence="1">Uncharacterized protein</fullName>
    </submittedName>
</protein>
<dbReference type="EMBL" id="BPVZ01000001">
    <property type="protein sequence ID" value="GKU86073.1"/>
    <property type="molecule type" value="Genomic_DNA"/>
</dbReference>
<name>A0AAV5HB74_9ROSI</name>
<accession>A0AAV5HB74</accession>
<reference evidence="1 2" key="1">
    <citation type="journal article" date="2021" name="Commun. Biol.">
        <title>The genome of Shorea leprosula (Dipterocarpaceae) highlights the ecological relevance of drought in aseasonal tropical rainforests.</title>
        <authorList>
            <person name="Ng K.K.S."/>
            <person name="Kobayashi M.J."/>
            <person name="Fawcett J.A."/>
            <person name="Hatakeyama M."/>
            <person name="Paape T."/>
            <person name="Ng C.H."/>
            <person name="Ang C.C."/>
            <person name="Tnah L.H."/>
            <person name="Lee C.T."/>
            <person name="Nishiyama T."/>
            <person name="Sese J."/>
            <person name="O'Brien M.J."/>
            <person name="Copetti D."/>
            <person name="Mohd Noor M.I."/>
            <person name="Ong R.C."/>
            <person name="Putra M."/>
            <person name="Sireger I.Z."/>
            <person name="Indrioko S."/>
            <person name="Kosugi Y."/>
            <person name="Izuno A."/>
            <person name="Isagi Y."/>
            <person name="Lee S.L."/>
            <person name="Shimizu K.K."/>
        </authorList>
    </citation>
    <scope>NUCLEOTIDE SEQUENCE [LARGE SCALE GENOMIC DNA]</scope>
    <source>
        <strain evidence="1">214</strain>
    </source>
</reference>
<sequence>MLYFGAASWCQKDADFLPLYLSQACPFEMLVLLRCLSFIIIRDSFDLFPSDGKIDLVF</sequence>
<keyword evidence="2" id="KW-1185">Reference proteome</keyword>
<dbReference type="AlphaFoldDB" id="A0AAV5HB74"/>
<evidence type="ECO:0000313" key="1">
    <source>
        <dbReference type="EMBL" id="GKU86073.1"/>
    </source>
</evidence>
<dbReference type="Proteomes" id="UP001054252">
    <property type="component" value="Unassembled WGS sequence"/>
</dbReference>